<dbReference type="RefSeq" id="XP_040645729.1">
    <property type="nucleotide sequence ID" value="XM_040788776.1"/>
</dbReference>
<accession>A0A135LE11</accession>
<feature type="region of interest" description="Disordered" evidence="1">
    <location>
        <begin position="102"/>
        <end position="186"/>
    </location>
</feature>
<feature type="compositionally biased region" description="Basic and acidic residues" evidence="1">
    <location>
        <begin position="147"/>
        <end position="186"/>
    </location>
</feature>
<evidence type="ECO:0000313" key="3">
    <source>
        <dbReference type="Proteomes" id="UP000070168"/>
    </source>
</evidence>
<evidence type="ECO:0000313" key="2">
    <source>
        <dbReference type="EMBL" id="KXG47193.1"/>
    </source>
</evidence>
<reference evidence="2 3" key="1">
    <citation type="journal article" date="2016" name="BMC Genomics">
        <title>Genome sequencing and secondary metabolism of the postharvest pathogen Penicillium griseofulvum.</title>
        <authorList>
            <person name="Banani H."/>
            <person name="Marcet-Houben M."/>
            <person name="Ballester A.R."/>
            <person name="Abbruscato P."/>
            <person name="Gonzalez-Candelas L."/>
            <person name="Gabaldon T."/>
            <person name="Spadaro D."/>
        </authorList>
    </citation>
    <scope>NUCLEOTIDE SEQUENCE [LARGE SCALE GENOMIC DNA]</scope>
    <source>
        <strain evidence="2 3">PG3</strain>
    </source>
</reference>
<dbReference type="OrthoDB" id="3260716at2759"/>
<organism evidence="2 3">
    <name type="scientific">Penicillium patulum</name>
    <name type="common">Penicillium griseofulvum</name>
    <dbReference type="NCBI Taxonomy" id="5078"/>
    <lineage>
        <taxon>Eukaryota</taxon>
        <taxon>Fungi</taxon>
        <taxon>Dikarya</taxon>
        <taxon>Ascomycota</taxon>
        <taxon>Pezizomycotina</taxon>
        <taxon>Eurotiomycetes</taxon>
        <taxon>Eurotiomycetidae</taxon>
        <taxon>Eurotiales</taxon>
        <taxon>Aspergillaceae</taxon>
        <taxon>Penicillium</taxon>
    </lineage>
</organism>
<dbReference type="GeneID" id="63704076"/>
<proteinExistence type="predicted"/>
<comment type="caution">
    <text evidence="2">The sequence shown here is derived from an EMBL/GenBank/DDBJ whole genome shotgun (WGS) entry which is preliminary data.</text>
</comment>
<name>A0A135LE11_PENPA</name>
<sequence>MSTSSHANNAANAKQGAYHPSDPSRGAPTNTDYQLGRKVEGTDPHPEYHAKAFPPGTAPASNSYASNPVSAVPGQANELNMAAVEENDGTYTSAADTLAAATSESVNRGMGRPMQGETSNELRNNGQHHRKRDTPGLEGVGTYRQNRGVERRFAEQRGLEKEEAVVSGTHGDKLDRPAEQRHPDEA</sequence>
<evidence type="ECO:0000256" key="1">
    <source>
        <dbReference type="SAM" id="MobiDB-lite"/>
    </source>
</evidence>
<feature type="compositionally biased region" description="Basic and acidic residues" evidence="1">
    <location>
        <begin position="35"/>
        <end position="50"/>
    </location>
</feature>
<dbReference type="AlphaFoldDB" id="A0A135LE11"/>
<feature type="compositionally biased region" description="Polar residues" evidence="1">
    <location>
        <begin position="116"/>
        <end position="125"/>
    </location>
</feature>
<gene>
    <name evidence="2" type="ORF">PGRI_010630</name>
</gene>
<feature type="region of interest" description="Disordered" evidence="1">
    <location>
        <begin position="1"/>
        <end position="72"/>
    </location>
</feature>
<keyword evidence="3" id="KW-1185">Reference proteome</keyword>
<protein>
    <submittedName>
        <fullName evidence="2">Uncharacterized protein</fullName>
    </submittedName>
</protein>
<feature type="compositionally biased region" description="Polar residues" evidence="1">
    <location>
        <begin position="59"/>
        <end position="69"/>
    </location>
</feature>
<dbReference type="Proteomes" id="UP000070168">
    <property type="component" value="Unassembled WGS sequence"/>
</dbReference>
<dbReference type="OMA" id="NPSDPIH"/>
<dbReference type="EMBL" id="LHQR01000065">
    <property type="protein sequence ID" value="KXG47193.1"/>
    <property type="molecule type" value="Genomic_DNA"/>
</dbReference>